<accession>A0ABW4IDA5</accession>
<evidence type="ECO:0000313" key="7">
    <source>
        <dbReference type="Proteomes" id="UP001597118"/>
    </source>
</evidence>
<evidence type="ECO:0000256" key="2">
    <source>
        <dbReference type="ARBA" id="ARBA00022692"/>
    </source>
</evidence>
<keyword evidence="3 5" id="KW-1133">Transmembrane helix</keyword>
<comment type="caution">
    <text evidence="6">The sequence shown here is derived from an EMBL/GenBank/DDBJ whole genome shotgun (WGS) entry which is preliminary data.</text>
</comment>
<name>A0ABW4IDA5_9SPHI</name>
<reference evidence="7" key="1">
    <citation type="journal article" date="2019" name="Int. J. Syst. Evol. Microbiol.">
        <title>The Global Catalogue of Microorganisms (GCM) 10K type strain sequencing project: providing services to taxonomists for standard genome sequencing and annotation.</title>
        <authorList>
            <consortium name="The Broad Institute Genomics Platform"/>
            <consortium name="The Broad Institute Genome Sequencing Center for Infectious Disease"/>
            <person name="Wu L."/>
            <person name="Ma J."/>
        </authorList>
    </citation>
    <scope>NUCLEOTIDE SEQUENCE [LARGE SCALE GENOMIC DNA]</scope>
    <source>
        <strain evidence="7">CCUG 53762</strain>
    </source>
</reference>
<dbReference type="Proteomes" id="UP001597118">
    <property type="component" value="Unassembled WGS sequence"/>
</dbReference>
<comment type="subcellular location">
    <subcellularLocation>
        <location evidence="1">Membrane</location>
        <topology evidence="1">Multi-pass membrane protein</topology>
    </subcellularLocation>
</comment>
<keyword evidence="4 5" id="KW-0472">Membrane</keyword>
<protein>
    <submittedName>
        <fullName evidence="6">DoxX family protein</fullName>
    </submittedName>
</protein>
<evidence type="ECO:0000256" key="3">
    <source>
        <dbReference type="ARBA" id="ARBA00022989"/>
    </source>
</evidence>
<dbReference type="RefSeq" id="WP_379663111.1">
    <property type="nucleotide sequence ID" value="NZ_JBHUDG010000019.1"/>
</dbReference>
<feature type="transmembrane region" description="Helical" evidence="5">
    <location>
        <begin position="47"/>
        <end position="64"/>
    </location>
</feature>
<evidence type="ECO:0000256" key="5">
    <source>
        <dbReference type="SAM" id="Phobius"/>
    </source>
</evidence>
<evidence type="ECO:0000256" key="1">
    <source>
        <dbReference type="ARBA" id="ARBA00004141"/>
    </source>
</evidence>
<feature type="transmembrane region" description="Helical" evidence="5">
    <location>
        <begin position="95"/>
        <end position="113"/>
    </location>
</feature>
<dbReference type="Pfam" id="PF13564">
    <property type="entry name" value="DoxX_2"/>
    <property type="match status" value="1"/>
</dbReference>
<feature type="transmembrane region" description="Helical" evidence="5">
    <location>
        <begin position="71"/>
        <end position="89"/>
    </location>
</feature>
<organism evidence="6 7">
    <name type="scientific">Pseudopedobacter beijingensis</name>
    <dbReference type="NCBI Taxonomy" id="1207056"/>
    <lineage>
        <taxon>Bacteria</taxon>
        <taxon>Pseudomonadati</taxon>
        <taxon>Bacteroidota</taxon>
        <taxon>Sphingobacteriia</taxon>
        <taxon>Sphingobacteriales</taxon>
        <taxon>Sphingobacteriaceae</taxon>
        <taxon>Pseudopedobacter</taxon>
    </lineage>
</organism>
<keyword evidence="7" id="KW-1185">Reference proteome</keyword>
<dbReference type="InterPro" id="IPR032808">
    <property type="entry name" value="DoxX"/>
</dbReference>
<keyword evidence="2 5" id="KW-0812">Transmembrane</keyword>
<gene>
    <name evidence="6" type="ORF">ACFSAH_12665</name>
</gene>
<feature type="transmembrane region" description="Helical" evidence="5">
    <location>
        <begin position="7"/>
        <end position="27"/>
    </location>
</feature>
<proteinExistence type="predicted"/>
<sequence length="127" mass="14394">MNKYKITYWVTTGLFAAFMLFSAYSYLTSEEMKGAFTFLGFPDYFRIELAVAKLLGALVLILPFAPKSLKIIAYSGFFINIVSAVVAHLAKDYHAYGFIVFSAVTLALSYYAYMHLERQNVQPKTEI</sequence>
<evidence type="ECO:0000256" key="4">
    <source>
        <dbReference type="ARBA" id="ARBA00023136"/>
    </source>
</evidence>
<evidence type="ECO:0000313" key="6">
    <source>
        <dbReference type="EMBL" id="MFD1630735.1"/>
    </source>
</evidence>
<dbReference type="EMBL" id="JBHUDG010000019">
    <property type="protein sequence ID" value="MFD1630735.1"/>
    <property type="molecule type" value="Genomic_DNA"/>
</dbReference>